<gene>
    <name evidence="2" type="ORF">HCR03_14030</name>
</gene>
<sequence length="461" mass="53220">MGLLPKDLSPRFFNLLISIHKEYYIHVLLLMESTLSEAKQIALPRSAMMRELHRRLERENWREDLSDEEDFGASPNEVNDTAAYTVRKFIESGWIDSDESGDRASDMVFITLYGKKLTDFVRNLLQLEDQSGHVVNTYSNLQQVRLMPENGYVCVKNAYDSTRRLLTSLEMMYSKIKSYYTLVLENQRPEALLQSHLNGYVHDVVDKVLFPLKVDDSVDRFKGPILSASADLLSDTPLLNTVLRYAVQARKEATEEDARAGLLEMLHFIHSQFDNIEAVIRQLDDRNNLYLRVTRQKLQYMLTMDTSLKGNIISLLKRSKAESEDFWESLAQCCNFSEVGTITDDSFYRPRRNHRHERGEDVPTEPAPEVPEEDVTAILDTVGAKFVKSKINAFAGKLLQNRESISSQEFRIENDEDYLMSIYLATNSDDYECPYRFTVRDGVSEHGRYLLPEFTLKEKKG</sequence>
<reference evidence="2 3" key="1">
    <citation type="submission" date="2020-08" db="EMBL/GenBank/DDBJ databases">
        <title>The isolate Caproiciproducens sp. 7D4C2 produces n-caproate at mildly acidic conditions from hexoses: genome and rBOX comparison with related strains and chain-elongating bacteria.</title>
        <authorList>
            <person name="Esquivel-Elizondo S."/>
            <person name="Bagci C."/>
            <person name="Temovska M."/>
            <person name="Jeon B.S."/>
            <person name="Bessarab I."/>
            <person name="Williams R.B.H."/>
            <person name="Huson D.H."/>
            <person name="Angenent L.T."/>
        </authorList>
    </citation>
    <scope>NUCLEOTIDE SEQUENCE [LARGE SCALE GENOMIC DNA]</scope>
    <source>
        <strain evidence="2 3">7D4C2</strain>
    </source>
</reference>
<evidence type="ECO:0000256" key="1">
    <source>
        <dbReference type="SAM" id="MobiDB-lite"/>
    </source>
</evidence>
<accession>A0A7G8T888</accession>
<evidence type="ECO:0000313" key="3">
    <source>
        <dbReference type="Proteomes" id="UP000515909"/>
    </source>
</evidence>
<name>A0A7G8T888_9FIRM</name>
<dbReference type="Pfam" id="PF18982">
    <property type="entry name" value="JetA"/>
    <property type="match status" value="1"/>
</dbReference>
<feature type="region of interest" description="Disordered" evidence="1">
    <location>
        <begin position="352"/>
        <end position="371"/>
    </location>
</feature>
<dbReference type="InterPro" id="IPR043773">
    <property type="entry name" value="JetA"/>
</dbReference>
<dbReference type="KEGG" id="cfem:HCR03_14030"/>
<evidence type="ECO:0000313" key="2">
    <source>
        <dbReference type="EMBL" id="QNK39829.1"/>
    </source>
</evidence>
<dbReference type="Proteomes" id="UP000515909">
    <property type="component" value="Chromosome"/>
</dbReference>
<evidence type="ECO:0008006" key="4">
    <source>
        <dbReference type="Google" id="ProtNLM"/>
    </source>
</evidence>
<protein>
    <recommendedName>
        <fullName evidence="4">TIGR02677 family protein</fullName>
    </recommendedName>
</protein>
<dbReference type="EMBL" id="CP060286">
    <property type="protein sequence ID" value="QNK39829.1"/>
    <property type="molecule type" value="Genomic_DNA"/>
</dbReference>
<organism evidence="2 3">
    <name type="scientific">Caproicibacter fermentans</name>
    <dbReference type="NCBI Taxonomy" id="2576756"/>
    <lineage>
        <taxon>Bacteria</taxon>
        <taxon>Bacillati</taxon>
        <taxon>Bacillota</taxon>
        <taxon>Clostridia</taxon>
        <taxon>Eubacteriales</taxon>
        <taxon>Acutalibacteraceae</taxon>
        <taxon>Caproicibacter</taxon>
    </lineage>
</organism>
<proteinExistence type="predicted"/>
<dbReference type="AlphaFoldDB" id="A0A7G8T888"/>
<dbReference type="RefSeq" id="WP_187034812.1">
    <property type="nucleotide sequence ID" value="NZ_CP060286.1"/>
</dbReference>